<dbReference type="AlphaFoldDB" id="A0A511AV34"/>
<accession>A0A511AV34</accession>
<evidence type="ECO:0000313" key="2">
    <source>
        <dbReference type="Proteomes" id="UP000321662"/>
    </source>
</evidence>
<evidence type="ECO:0000313" key="1">
    <source>
        <dbReference type="EMBL" id="GEK92014.1"/>
    </source>
</evidence>
<dbReference type="SUPFAM" id="SSF52540">
    <property type="entry name" value="P-loop containing nucleoside triphosphate hydrolases"/>
    <property type="match status" value="1"/>
</dbReference>
<comment type="caution">
    <text evidence="1">The sequence shown here is derived from an EMBL/GenBank/DDBJ whole genome shotgun (WGS) entry which is preliminary data.</text>
</comment>
<dbReference type="Gene3D" id="3.40.50.300">
    <property type="entry name" value="P-loop containing nucleotide triphosphate hydrolases"/>
    <property type="match status" value="1"/>
</dbReference>
<dbReference type="PANTHER" id="PTHR11669">
    <property type="entry name" value="REPLICATION FACTOR C / DNA POLYMERASE III GAMMA-TAU SUBUNIT"/>
    <property type="match status" value="1"/>
</dbReference>
<dbReference type="GO" id="GO:0003887">
    <property type="term" value="F:DNA-directed DNA polymerase activity"/>
    <property type="evidence" value="ECO:0007669"/>
    <property type="project" value="InterPro"/>
</dbReference>
<reference evidence="1 2" key="1">
    <citation type="submission" date="2019-07" db="EMBL/GenBank/DDBJ databases">
        <title>Whole genome shotgun sequence of Alkalibacterium kapii NBRC 103247.</title>
        <authorList>
            <person name="Hosoyama A."/>
            <person name="Uohara A."/>
            <person name="Ohji S."/>
            <person name="Ichikawa N."/>
        </authorList>
    </citation>
    <scope>NUCLEOTIDE SEQUENCE [LARGE SCALE GENOMIC DNA]</scope>
    <source>
        <strain evidence="1 2">NBRC 103247</strain>
    </source>
</reference>
<dbReference type="InterPro" id="IPR050238">
    <property type="entry name" value="DNA_Rep/Repair_Clamp_Loader"/>
</dbReference>
<dbReference type="OrthoDB" id="9810148at2"/>
<dbReference type="RefSeq" id="WP_146924816.1">
    <property type="nucleotide sequence ID" value="NZ_BJUY01000026.1"/>
</dbReference>
<organism evidence="1 2">
    <name type="scientific">Alkalibacterium kapii</name>
    <dbReference type="NCBI Taxonomy" id="426704"/>
    <lineage>
        <taxon>Bacteria</taxon>
        <taxon>Bacillati</taxon>
        <taxon>Bacillota</taxon>
        <taxon>Bacilli</taxon>
        <taxon>Lactobacillales</taxon>
        <taxon>Carnobacteriaceae</taxon>
        <taxon>Alkalibacterium</taxon>
    </lineage>
</organism>
<dbReference type="PANTHER" id="PTHR11669:SF8">
    <property type="entry name" value="DNA POLYMERASE III SUBUNIT DELTA"/>
    <property type="match status" value="1"/>
</dbReference>
<sequence length="330" mass="37563">MSTKTTKQPEIKKQFMKLIEKEKVQHAYLFEGATGTGKTETALWLAQSLFCGDFSEGPCENCHICQRISSHQHPDVIELAAEGISIKINQVRELKQEMMKSGMEGRKKFILVKDVEKMTTQAANSLLKFIEEPEGDILIVLTTTAKHRLLPTILSRVQLVHFPRLSKEQRVLSLQDEGLSKDQAAVLSQLTSDTEQAIELSKNETLTSLIDAVWKWYNTLSKKDEQAFVYVHTEIMPLVKGKAEYHLVMDLFLIILQDILNVQMSKNYSVGYLKYQNKIRQEAERLSVGILADLMEIILRGKKYLDSNVAAQGVFEKVTIQMLTIMKKTI</sequence>
<dbReference type="NCBIfam" id="TIGR00678">
    <property type="entry name" value="holB"/>
    <property type="match status" value="1"/>
</dbReference>
<keyword evidence="2" id="KW-1185">Reference proteome</keyword>
<dbReference type="Proteomes" id="UP000321662">
    <property type="component" value="Unassembled WGS sequence"/>
</dbReference>
<dbReference type="InterPro" id="IPR027417">
    <property type="entry name" value="P-loop_NTPase"/>
</dbReference>
<protein>
    <submittedName>
        <fullName evidence="1">DNA polymerase III subunit delta</fullName>
    </submittedName>
</protein>
<dbReference type="GO" id="GO:0006261">
    <property type="term" value="P:DNA-templated DNA replication"/>
    <property type="evidence" value="ECO:0007669"/>
    <property type="project" value="TreeGrafter"/>
</dbReference>
<gene>
    <name evidence="1" type="primary">holB</name>
    <name evidence="1" type="ORF">AKA01nite_16360</name>
</gene>
<dbReference type="GO" id="GO:0008408">
    <property type="term" value="F:3'-5' exonuclease activity"/>
    <property type="evidence" value="ECO:0007669"/>
    <property type="project" value="InterPro"/>
</dbReference>
<dbReference type="FunFam" id="3.40.50.300:FF:001255">
    <property type="entry name" value="DNA polymerase III subunit delta"/>
    <property type="match status" value="1"/>
</dbReference>
<proteinExistence type="predicted"/>
<dbReference type="InterPro" id="IPR004622">
    <property type="entry name" value="DNA_pol_HolB"/>
</dbReference>
<dbReference type="EMBL" id="BJUY01000026">
    <property type="protein sequence ID" value="GEK92014.1"/>
    <property type="molecule type" value="Genomic_DNA"/>
</dbReference>
<dbReference type="Pfam" id="PF13177">
    <property type="entry name" value="DNA_pol3_delta2"/>
    <property type="match status" value="1"/>
</dbReference>
<name>A0A511AV34_9LACT</name>